<dbReference type="AlphaFoldDB" id="A0A8S2L2A8"/>
<dbReference type="EMBL" id="CAJOBA010013337">
    <property type="protein sequence ID" value="CAF3878979.1"/>
    <property type="molecule type" value="Genomic_DNA"/>
</dbReference>
<accession>A0A8S2L2A8</accession>
<name>A0A8S2L2A8_9BILA</name>
<comment type="caution">
    <text evidence="1">The sequence shown here is derived from an EMBL/GenBank/DDBJ whole genome shotgun (WGS) entry which is preliminary data.</text>
</comment>
<reference evidence="1" key="1">
    <citation type="submission" date="2021-02" db="EMBL/GenBank/DDBJ databases">
        <authorList>
            <person name="Nowell W R."/>
        </authorList>
    </citation>
    <scope>NUCLEOTIDE SEQUENCE</scope>
</reference>
<protein>
    <submittedName>
        <fullName evidence="1">Uncharacterized protein</fullName>
    </submittedName>
</protein>
<organism evidence="1 2">
    <name type="scientific">Didymodactylos carnosus</name>
    <dbReference type="NCBI Taxonomy" id="1234261"/>
    <lineage>
        <taxon>Eukaryota</taxon>
        <taxon>Metazoa</taxon>
        <taxon>Spiralia</taxon>
        <taxon>Gnathifera</taxon>
        <taxon>Rotifera</taxon>
        <taxon>Eurotatoria</taxon>
        <taxon>Bdelloidea</taxon>
        <taxon>Philodinida</taxon>
        <taxon>Philodinidae</taxon>
        <taxon>Didymodactylos</taxon>
    </lineage>
</organism>
<evidence type="ECO:0000313" key="2">
    <source>
        <dbReference type="Proteomes" id="UP000682733"/>
    </source>
</evidence>
<evidence type="ECO:0000313" key="1">
    <source>
        <dbReference type="EMBL" id="CAF3878979.1"/>
    </source>
</evidence>
<feature type="non-terminal residue" evidence="1">
    <location>
        <position position="1"/>
    </location>
</feature>
<proteinExistence type="predicted"/>
<sequence length="119" mass="14248">PDIMQFDFKKDQIFRYRWNSKIWLEQFQNVNLYSKNLENNDQYSPMSIRHMLRVTVMLNTIAAIKNGKYILEDGKTIIPFKYDSKIKQQIKTILYKHESKLIDSNPGITIQIPFKFTNI</sequence>
<dbReference type="Proteomes" id="UP000682733">
    <property type="component" value="Unassembled WGS sequence"/>
</dbReference>
<gene>
    <name evidence="1" type="ORF">TMI583_LOCUS19932</name>
</gene>
<feature type="non-terminal residue" evidence="1">
    <location>
        <position position="119"/>
    </location>
</feature>